<dbReference type="GO" id="GO:0046872">
    <property type="term" value="F:metal ion binding"/>
    <property type="evidence" value="ECO:0007669"/>
    <property type="project" value="UniProtKB-KW"/>
</dbReference>
<comment type="catalytic activity">
    <reaction evidence="19">
        <text>ATP + H2O = ADP + phosphate + H(+)</text>
        <dbReference type="Rhea" id="RHEA:13065"/>
        <dbReference type="ChEBI" id="CHEBI:15377"/>
        <dbReference type="ChEBI" id="CHEBI:15378"/>
        <dbReference type="ChEBI" id="CHEBI:30616"/>
        <dbReference type="ChEBI" id="CHEBI:43474"/>
        <dbReference type="ChEBI" id="CHEBI:456216"/>
        <dbReference type="EC" id="3.6.4.13"/>
    </reaction>
    <physiologicalReaction direction="left-to-right" evidence="19">
        <dbReference type="Rhea" id="RHEA:13066"/>
    </physiologicalReaction>
</comment>
<dbReference type="GO" id="GO:0005737">
    <property type="term" value="C:cytoplasm"/>
    <property type="evidence" value="ECO:0007669"/>
    <property type="project" value="UniProtKB-SubCell"/>
</dbReference>
<dbReference type="Pfam" id="PF16739">
    <property type="entry name" value="CARD_2"/>
    <property type="match status" value="1"/>
</dbReference>
<evidence type="ECO:0000313" key="24">
    <source>
        <dbReference type="EMBL" id="KAH3816677.1"/>
    </source>
</evidence>
<evidence type="ECO:0000256" key="18">
    <source>
        <dbReference type="ARBA" id="ARBA00023118"/>
    </source>
</evidence>
<evidence type="ECO:0000256" key="9">
    <source>
        <dbReference type="ARBA" id="ARBA00022737"/>
    </source>
</evidence>
<name>A0A9D4GMN6_DREPO</name>
<evidence type="ECO:0000313" key="25">
    <source>
        <dbReference type="Proteomes" id="UP000828390"/>
    </source>
</evidence>
<dbReference type="PANTHER" id="PTHR14074">
    <property type="entry name" value="HELICASE WITH DEATH DOMAIN-RELATED"/>
    <property type="match status" value="1"/>
</dbReference>
<keyword evidence="8" id="KW-0479">Metal-binding</keyword>
<reference evidence="24" key="2">
    <citation type="submission" date="2020-11" db="EMBL/GenBank/DDBJ databases">
        <authorList>
            <person name="McCartney M.A."/>
            <person name="Auch B."/>
            <person name="Kono T."/>
            <person name="Mallez S."/>
            <person name="Becker A."/>
            <person name="Gohl D.M."/>
            <person name="Silverstein K.A.T."/>
            <person name="Koren S."/>
            <person name="Bechman K.B."/>
            <person name="Herman A."/>
            <person name="Abrahante J.E."/>
            <person name="Garbe J."/>
        </authorList>
    </citation>
    <scope>NUCLEOTIDE SEQUENCE</scope>
    <source>
        <strain evidence="24">Duluth1</strain>
        <tissue evidence="24">Whole animal</tissue>
    </source>
</reference>
<evidence type="ECO:0000256" key="13">
    <source>
        <dbReference type="ARBA" id="ARBA00022833"/>
    </source>
</evidence>
<keyword evidence="4" id="KW-0963">Cytoplasm</keyword>
<proteinExistence type="inferred from homology"/>
<comment type="similarity">
    <text evidence="2">Belongs to the helicase family. RLR subfamily.</text>
</comment>
<protein>
    <recommendedName>
        <fullName evidence="3">RNA helicase</fullName>
        <ecNumber evidence="3">3.6.4.13</ecNumber>
    </recommendedName>
</protein>
<sequence>MTTYDHLDEGTLDSRVRMWRPAIEYCFKKSDVVTKLAQHGLLNAEETARLIELYDLKPSQDAASEMLNILFKKRALARKWNIFVDAIREAGYDFAVSRLINESVEIPEERERGRQLLLLFGPHLERDINPLLLITRLLASSVIKDEDADKIKNTTQTKSKREGMRILLQRIQCYMEPHRWWEEFLKVLWETNFEHMALLLEPEYNPSSNKLGPIDEAACITGPAAMEEHVMEDQVDAEPDNDLNAPPVPARSYSLGAFEDNESTYTGRNTGAMTSTADDINTLNENLKELNIKPERFKFVDDAARESDADSVESNEWDSENGGSDFDEFDEKQEGFENNETLHTREATGALTKGLNQRNKRTYEPRDYQLELAEKALRGKNTIICAETGTGKTWVALHVIEQHLQQTSKRTRKVAFMARTGILIKQQYNRLEKFLPRHNTKLITGDDEDSRMVDAFIPTNDIICFTPQILVNNLDSGNITSLSKFSLLIFDECHHTRGDDPYAKLARRYLIEKSNGQKELPQIVGLTASIGVGRSRTVEETVDYILRVCALLDVRPPLSTVERCRESFRKWVNTPEEETIKMIVKNPDLCRDILLAAMEDAEALLEEMMVFQPDMIDMLYEKRPGERDSQAYNKWTVDIEKSAQQNVNDHQISRDISACAVYLNVYNSAIEVSNLLQIAQVARYLAEKQRRESEGRQKHTETEKKLFEHLTEVQLKLLKLRNDKDAANPNVLIVSEQLQKMLQEKGEDSRAIVFVKSRATCRALAEFLDNDLKKIGAKASPLYGQQTKGADEGMTESVQTEILKKFRDGFFKVMVCTSVGAEGIDVPDCNIVLNYNYAGDEITKIQMKGRGRKKGAAVVVMGDDKLLEQEKVNAYKADMMYKAIGELKKVGAQDVDYKIKMFQKEEMQKHRYKTEYEKAKKGRRAEDDLEIMCKRCNTIACLASDVRKLGSQHFVLAEEFSSKVTITPHKSPKKYDGIEKKGKMHCKQCPLDWGIVADRNGDDLFILKLEHLKLRNMRTGVVSRHKKWLDVPYEVQEVGLDDIPTLVAAASTSAK</sequence>
<organism evidence="24 25">
    <name type="scientific">Dreissena polymorpha</name>
    <name type="common">Zebra mussel</name>
    <name type="synonym">Mytilus polymorpha</name>
    <dbReference type="NCBI Taxonomy" id="45954"/>
    <lineage>
        <taxon>Eukaryota</taxon>
        <taxon>Metazoa</taxon>
        <taxon>Spiralia</taxon>
        <taxon>Lophotrochozoa</taxon>
        <taxon>Mollusca</taxon>
        <taxon>Bivalvia</taxon>
        <taxon>Autobranchia</taxon>
        <taxon>Heteroconchia</taxon>
        <taxon>Euheterodonta</taxon>
        <taxon>Imparidentia</taxon>
        <taxon>Neoheterodontei</taxon>
        <taxon>Myida</taxon>
        <taxon>Dreissenoidea</taxon>
        <taxon>Dreissenidae</taxon>
        <taxon>Dreissena</taxon>
    </lineage>
</organism>
<dbReference type="EMBL" id="JAIWYP010000005">
    <property type="protein sequence ID" value="KAH3816677.1"/>
    <property type="molecule type" value="Genomic_DNA"/>
</dbReference>
<dbReference type="GO" id="GO:0003723">
    <property type="term" value="F:RNA binding"/>
    <property type="evidence" value="ECO:0007669"/>
    <property type="project" value="UniProtKB-KW"/>
</dbReference>
<feature type="domain" description="Helicase C-terminal" evidence="22">
    <location>
        <begin position="737"/>
        <end position="891"/>
    </location>
</feature>
<dbReference type="InterPro" id="IPR011545">
    <property type="entry name" value="DEAD/DEAH_box_helicase_dom"/>
</dbReference>
<dbReference type="Gene3D" id="2.170.150.30">
    <property type="entry name" value="RIG-I-like receptor, C-terminal regulatory domain"/>
    <property type="match status" value="1"/>
</dbReference>
<evidence type="ECO:0000256" key="19">
    <source>
        <dbReference type="ARBA" id="ARBA00049390"/>
    </source>
</evidence>
<dbReference type="AlphaFoldDB" id="A0A9D4GMN6"/>
<dbReference type="Pfam" id="PF00270">
    <property type="entry name" value="DEAD"/>
    <property type="match status" value="1"/>
</dbReference>
<evidence type="ECO:0000256" key="3">
    <source>
        <dbReference type="ARBA" id="ARBA00012552"/>
    </source>
</evidence>
<evidence type="ECO:0000256" key="5">
    <source>
        <dbReference type="ARBA" id="ARBA00022499"/>
    </source>
</evidence>
<evidence type="ECO:0000256" key="16">
    <source>
        <dbReference type="ARBA" id="ARBA00022859"/>
    </source>
</evidence>
<dbReference type="InterPro" id="IPR038557">
    <property type="entry name" value="RLR_C_sf"/>
</dbReference>
<dbReference type="Proteomes" id="UP000828390">
    <property type="component" value="Unassembled WGS sequence"/>
</dbReference>
<dbReference type="EC" id="3.6.4.13" evidence="3"/>
<evidence type="ECO:0000259" key="22">
    <source>
        <dbReference type="PROSITE" id="PS51194"/>
    </source>
</evidence>
<feature type="compositionally biased region" description="Acidic residues" evidence="20">
    <location>
        <begin position="309"/>
        <end position="331"/>
    </location>
</feature>
<dbReference type="GO" id="GO:0003724">
    <property type="term" value="F:RNA helicase activity"/>
    <property type="evidence" value="ECO:0007669"/>
    <property type="project" value="UniProtKB-EC"/>
</dbReference>
<dbReference type="PROSITE" id="PS51789">
    <property type="entry name" value="RLR_CTR"/>
    <property type="match status" value="1"/>
</dbReference>
<dbReference type="GO" id="GO:0045087">
    <property type="term" value="P:innate immune response"/>
    <property type="evidence" value="ECO:0007669"/>
    <property type="project" value="UniProtKB-KW"/>
</dbReference>
<feature type="domain" description="Helicase ATP-binding" evidence="21">
    <location>
        <begin position="373"/>
        <end position="548"/>
    </location>
</feature>
<evidence type="ECO:0000259" key="21">
    <source>
        <dbReference type="PROSITE" id="PS51192"/>
    </source>
</evidence>
<dbReference type="OrthoDB" id="416741at2759"/>
<dbReference type="Gene3D" id="1.20.1320.30">
    <property type="match status" value="1"/>
</dbReference>
<comment type="subcellular location">
    <subcellularLocation>
        <location evidence="1">Cytoplasm</location>
    </subcellularLocation>
</comment>
<dbReference type="Pfam" id="PF11648">
    <property type="entry name" value="RIG-I_C-RD"/>
    <property type="match status" value="1"/>
</dbReference>
<keyword evidence="16" id="KW-0391">Immunity</keyword>
<dbReference type="InterPro" id="IPR041204">
    <property type="entry name" value="RIG-I-like_C"/>
</dbReference>
<evidence type="ECO:0000256" key="17">
    <source>
        <dbReference type="ARBA" id="ARBA00022884"/>
    </source>
</evidence>
<evidence type="ECO:0000256" key="7">
    <source>
        <dbReference type="ARBA" id="ARBA00022588"/>
    </source>
</evidence>
<dbReference type="Pfam" id="PF00271">
    <property type="entry name" value="Helicase_C"/>
    <property type="match status" value="1"/>
</dbReference>
<evidence type="ECO:0000256" key="4">
    <source>
        <dbReference type="ARBA" id="ARBA00022490"/>
    </source>
</evidence>
<keyword evidence="9" id="KW-0677">Repeat</keyword>
<dbReference type="Gene3D" id="3.40.50.300">
    <property type="entry name" value="P-loop containing nucleotide triphosphate hydrolases"/>
    <property type="match status" value="2"/>
</dbReference>
<keyword evidence="17" id="KW-0694">RNA-binding</keyword>
<feature type="region of interest" description="Disordered" evidence="20">
    <location>
        <begin position="303"/>
        <end position="362"/>
    </location>
</feature>
<evidence type="ECO:0000256" key="10">
    <source>
        <dbReference type="ARBA" id="ARBA00022741"/>
    </source>
</evidence>
<keyword evidence="10" id="KW-0547">Nucleotide-binding</keyword>
<dbReference type="Pfam" id="PF18119">
    <property type="entry name" value="RIG-I_C"/>
    <property type="match status" value="1"/>
</dbReference>
<keyword evidence="25" id="KW-1185">Reference proteome</keyword>
<keyword evidence="18" id="KW-0051">Antiviral defense</keyword>
<feature type="compositionally biased region" description="Basic and acidic residues" evidence="20">
    <location>
        <begin position="332"/>
        <end position="346"/>
    </location>
</feature>
<dbReference type="SUPFAM" id="SSF47986">
    <property type="entry name" value="DEATH domain"/>
    <property type="match status" value="1"/>
</dbReference>
<evidence type="ECO:0000256" key="12">
    <source>
        <dbReference type="ARBA" id="ARBA00022806"/>
    </source>
</evidence>
<dbReference type="SMART" id="SM00490">
    <property type="entry name" value="HELICc"/>
    <property type="match status" value="1"/>
</dbReference>
<evidence type="ECO:0000256" key="8">
    <source>
        <dbReference type="ARBA" id="ARBA00022723"/>
    </source>
</evidence>
<evidence type="ECO:0000259" key="23">
    <source>
        <dbReference type="PROSITE" id="PS51789"/>
    </source>
</evidence>
<dbReference type="InterPro" id="IPR021673">
    <property type="entry name" value="RLR_CTR"/>
</dbReference>
<evidence type="ECO:0000256" key="15">
    <source>
        <dbReference type="ARBA" id="ARBA00022843"/>
    </source>
</evidence>
<dbReference type="SUPFAM" id="SSF52540">
    <property type="entry name" value="P-loop containing nucleoside triphosphate hydrolases"/>
    <property type="match status" value="2"/>
</dbReference>
<dbReference type="PROSITE" id="PS51194">
    <property type="entry name" value="HELICASE_CTER"/>
    <property type="match status" value="1"/>
</dbReference>
<dbReference type="GO" id="GO:0051607">
    <property type="term" value="P:defense response to virus"/>
    <property type="evidence" value="ECO:0007669"/>
    <property type="project" value="UniProtKB-KW"/>
</dbReference>
<dbReference type="PROSITE" id="PS51192">
    <property type="entry name" value="HELICASE_ATP_BIND_1"/>
    <property type="match status" value="1"/>
</dbReference>
<keyword evidence="13" id="KW-0862">Zinc</keyword>
<keyword evidence="15" id="KW-0832">Ubl conjugation</keyword>
<evidence type="ECO:0000256" key="11">
    <source>
        <dbReference type="ARBA" id="ARBA00022801"/>
    </source>
</evidence>
<keyword evidence="7" id="KW-0399">Innate immunity</keyword>
<dbReference type="GO" id="GO:0005524">
    <property type="term" value="F:ATP binding"/>
    <property type="evidence" value="ECO:0007669"/>
    <property type="project" value="UniProtKB-KW"/>
</dbReference>
<dbReference type="PANTHER" id="PTHR14074:SF16">
    <property type="entry name" value="ANTIVIRAL INNATE IMMUNE RESPONSE RECEPTOR RIG-I"/>
    <property type="match status" value="1"/>
</dbReference>
<keyword evidence="12" id="KW-0347">Helicase</keyword>
<dbReference type="InterPro" id="IPR051363">
    <property type="entry name" value="RLR_Helicase"/>
</dbReference>
<keyword evidence="5" id="KW-1017">Isopeptide bond</keyword>
<evidence type="ECO:0000256" key="2">
    <source>
        <dbReference type="ARBA" id="ARBA00006866"/>
    </source>
</evidence>
<accession>A0A9D4GMN6</accession>
<dbReference type="Gene3D" id="1.10.533.10">
    <property type="entry name" value="Death Domain, Fas"/>
    <property type="match status" value="1"/>
</dbReference>
<gene>
    <name evidence="24" type="ORF">DPMN_118198</name>
</gene>
<dbReference type="InterPro" id="IPR031964">
    <property type="entry name" value="CARD_dom"/>
</dbReference>
<dbReference type="InterPro" id="IPR011029">
    <property type="entry name" value="DEATH-like_dom_sf"/>
</dbReference>
<keyword evidence="11" id="KW-0378">Hydrolase</keyword>
<dbReference type="InterPro" id="IPR014001">
    <property type="entry name" value="Helicase_ATP-bd"/>
</dbReference>
<dbReference type="InterPro" id="IPR001650">
    <property type="entry name" value="Helicase_C-like"/>
</dbReference>
<dbReference type="SMART" id="SM00487">
    <property type="entry name" value="DEXDc"/>
    <property type="match status" value="1"/>
</dbReference>
<feature type="domain" description="RLR CTR" evidence="23">
    <location>
        <begin position="919"/>
        <end position="1045"/>
    </location>
</feature>
<comment type="caution">
    <text evidence="24">The sequence shown here is derived from an EMBL/GenBank/DDBJ whole genome shotgun (WGS) entry which is preliminary data.</text>
</comment>
<dbReference type="GO" id="GO:0016787">
    <property type="term" value="F:hydrolase activity"/>
    <property type="evidence" value="ECO:0007669"/>
    <property type="project" value="UniProtKB-KW"/>
</dbReference>
<evidence type="ECO:0000256" key="1">
    <source>
        <dbReference type="ARBA" id="ARBA00004496"/>
    </source>
</evidence>
<dbReference type="InterPro" id="IPR027417">
    <property type="entry name" value="P-loop_NTPase"/>
</dbReference>
<evidence type="ECO:0000256" key="20">
    <source>
        <dbReference type="SAM" id="MobiDB-lite"/>
    </source>
</evidence>
<reference evidence="24" key="1">
    <citation type="journal article" date="2019" name="bioRxiv">
        <title>The Genome of the Zebra Mussel, Dreissena polymorpha: A Resource for Invasive Species Research.</title>
        <authorList>
            <person name="McCartney M.A."/>
            <person name="Auch B."/>
            <person name="Kono T."/>
            <person name="Mallez S."/>
            <person name="Zhang Y."/>
            <person name="Obille A."/>
            <person name="Becker A."/>
            <person name="Abrahante J.E."/>
            <person name="Garbe J."/>
            <person name="Badalamenti J.P."/>
            <person name="Herman A."/>
            <person name="Mangelson H."/>
            <person name="Liachko I."/>
            <person name="Sullivan S."/>
            <person name="Sone E.D."/>
            <person name="Koren S."/>
            <person name="Silverstein K.A.T."/>
            <person name="Beckman K.B."/>
            <person name="Gohl D.M."/>
        </authorList>
    </citation>
    <scope>NUCLEOTIDE SEQUENCE</scope>
    <source>
        <strain evidence="24">Duluth1</strain>
        <tissue evidence="24">Whole animal</tissue>
    </source>
</reference>
<evidence type="ECO:0000256" key="6">
    <source>
        <dbReference type="ARBA" id="ARBA00022553"/>
    </source>
</evidence>
<keyword evidence="6" id="KW-0597">Phosphoprotein</keyword>
<evidence type="ECO:0000256" key="14">
    <source>
        <dbReference type="ARBA" id="ARBA00022840"/>
    </source>
</evidence>
<keyword evidence="14" id="KW-0067">ATP-binding</keyword>